<evidence type="ECO:0000259" key="8">
    <source>
        <dbReference type="Pfam" id="PF00933"/>
    </source>
</evidence>
<dbReference type="PANTHER" id="PTHR30480">
    <property type="entry name" value="BETA-HEXOSAMINIDASE-RELATED"/>
    <property type="match status" value="1"/>
</dbReference>
<feature type="signal peptide" evidence="6">
    <location>
        <begin position="1"/>
        <end position="17"/>
    </location>
</feature>
<dbReference type="Pfam" id="PF00933">
    <property type="entry name" value="Glyco_hydro_3"/>
    <property type="match status" value="1"/>
</dbReference>
<accession>A0ABX1GQU7</accession>
<evidence type="ECO:0000313" key="9">
    <source>
        <dbReference type="EMBL" id="NKI31998.1"/>
    </source>
</evidence>
<dbReference type="InterPro" id="IPR012338">
    <property type="entry name" value="Beta-lactam/transpept-like"/>
</dbReference>
<dbReference type="InterPro" id="IPR001764">
    <property type="entry name" value="Glyco_hydro_3_N"/>
</dbReference>
<comment type="similarity">
    <text evidence="2">Belongs to the glycosyl hydrolase 3 family.</text>
</comment>
<dbReference type="SUPFAM" id="SSF51445">
    <property type="entry name" value="(Trans)glycosidases"/>
    <property type="match status" value="1"/>
</dbReference>
<comment type="catalytic activity">
    <reaction evidence="1">
        <text>Hydrolysis of terminal non-reducing N-acetyl-D-hexosamine residues in N-acetyl-beta-D-hexosaminides.</text>
        <dbReference type="EC" id="3.2.1.52"/>
    </reaction>
</comment>
<protein>
    <recommendedName>
        <fullName evidence="3">beta-N-acetylhexosaminidase</fullName>
        <ecNumber evidence="3">3.2.1.52</ecNumber>
    </recommendedName>
</protein>
<dbReference type="InterPro" id="IPR036881">
    <property type="entry name" value="Glyco_hydro_3_C_sf"/>
</dbReference>
<dbReference type="InterPro" id="IPR050226">
    <property type="entry name" value="NagZ_Beta-hexosaminidase"/>
</dbReference>
<feature type="chain" id="PRO_5045814332" description="beta-N-acetylhexosaminidase" evidence="6">
    <location>
        <begin position="18"/>
        <end position="968"/>
    </location>
</feature>
<proteinExistence type="inferred from homology"/>
<evidence type="ECO:0000313" key="10">
    <source>
        <dbReference type="Proteomes" id="UP000718451"/>
    </source>
</evidence>
<keyword evidence="4 9" id="KW-0378">Hydrolase</keyword>
<feature type="domain" description="Glycoside hydrolase family 3 N-terminal" evidence="8">
    <location>
        <begin position="43"/>
        <end position="357"/>
    </location>
</feature>
<keyword evidence="5" id="KW-0326">Glycosidase</keyword>
<dbReference type="PRINTS" id="PR00133">
    <property type="entry name" value="GLHYDRLASE3"/>
</dbReference>
<comment type="caution">
    <text evidence="9">The sequence shown here is derived from an EMBL/GenBank/DDBJ whole genome shotgun (WGS) entry which is preliminary data.</text>
</comment>
<sequence length="968" mass="109156">MKRLVLFIFLFSTLISAQNNPLLSLDSISQKSWVDSRYNEMSLEEKIGQLFMVMTFTKNGDKEKQSIKKLIEEHHIGGVIFSLGGPVRQAQWTNEFQSSSKIPLMVGMDAEWGLAMRLDSTYAFPWNMTLGAIKDSSIVERVGKQIGKHCKRLGVHINFAPVLDVNINPKNPIIGNRSFGEDRENVTRNAGAFLKGMASEGILSSAKHFPGHGDTATDSHNSLPFLDFTRERLDSIELYPYKKLMKKGLSSFMVAHLNIPAYESQEGLPSSLSRSITTDLIKKELGFQGLVFTDGLNMKAVSEFAPEGEVELSAFLAGNDILLIPADLKNAKQKLLEAYQDGRVTEERLAESVKKILMAKYKVGLNAYQEISTENLFEDLNSVENDLVYENAIENAITLVQNRLSLIPIRNLDNKKIAYVKLGDAENKTFLETLKRYGKVDEISAPDIATFKNKLKDYNLVIIGIHKSNKNPWKKHNLSKNELFWLQEISKMRTSNTILVSFTNPYALQDIVDYSGLDAVVLAYQNSKFAMIKAAEILFGAIGAKGKLPVSIWKESPVNSGYETKPIGRLGFSFPERVGMSSKGLSHVDSLVIQGIDSMMFPGAQVLVSRKGKVIYNKNFGKTTYHKNDTITGDHIYDLASLTKILSTLPIIMKMEEEGNLKLNQTFEELLPEYADTELKDVTVLKSLSHYGRLPAWIPFYISTLNKKRKPSDEFYRRSPETGFSIKVTDDLYLTDAYTDSIYNRIGRQSLKSNRYRYSDVGYYVFKKYIEEFYGSKLDFLLDNFLLKSLGASNTTFNPLEKFESDKIVPSEEDNYFRHRTIQGYVHDMGAAMQGGIGGHAGLFANALDVAKIMQMYIQGGYYGGTRYLNSRTVEKFNKCYFCNKKVRRGVGFDKPQLEDSGPTCGCVSRKSFGHSGFTGTYTWADPEEEIVYVFLSNRTYPTSSNRMLVKSGLRTRIQKVIYDSIIN</sequence>
<dbReference type="EMBL" id="JAAWWL010000002">
    <property type="protein sequence ID" value="NKI31998.1"/>
    <property type="molecule type" value="Genomic_DNA"/>
</dbReference>
<evidence type="ECO:0000256" key="2">
    <source>
        <dbReference type="ARBA" id="ARBA00005336"/>
    </source>
</evidence>
<dbReference type="EC" id="3.2.1.52" evidence="3"/>
<name>A0ABX1GQU7_9FLAO</name>
<evidence type="ECO:0000259" key="7">
    <source>
        <dbReference type="Pfam" id="PF00144"/>
    </source>
</evidence>
<organism evidence="9 10">
    <name type="scientific">Croceivirga thetidis</name>
    <dbReference type="NCBI Taxonomy" id="2721623"/>
    <lineage>
        <taxon>Bacteria</taxon>
        <taxon>Pseudomonadati</taxon>
        <taxon>Bacteroidota</taxon>
        <taxon>Flavobacteriia</taxon>
        <taxon>Flavobacteriales</taxon>
        <taxon>Flavobacteriaceae</taxon>
        <taxon>Croceivirga</taxon>
    </lineage>
</organism>
<evidence type="ECO:0000256" key="6">
    <source>
        <dbReference type="SAM" id="SignalP"/>
    </source>
</evidence>
<reference evidence="9 10" key="1">
    <citation type="submission" date="2020-04" db="EMBL/GenBank/DDBJ databases">
        <authorList>
            <person name="Yoon J."/>
        </authorList>
    </citation>
    <scope>NUCLEOTIDE SEQUENCE [LARGE SCALE GENOMIC DNA]</scope>
    <source>
        <strain evidence="9 10">DJ-13</strain>
    </source>
</reference>
<evidence type="ECO:0000256" key="5">
    <source>
        <dbReference type="ARBA" id="ARBA00023295"/>
    </source>
</evidence>
<dbReference type="InterPro" id="IPR036962">
    <property type="entry name" value="Glyco_hydro_3_N_sf"/>
</dbReference>
<dbReference type="SUPFAM" id="SSF56601">
    <property type="entry name" value="beta-lactamase/transpeptidase-like"/>
    <property type="match status" value="1"/>
</dbReference>
<dbReference type="Proteomes" id="UP000718451">
    <property type="component" value="Unassembled WGS sequence"/>
</dbReference>
<dbReference type="InterPro" id="IPR001466">
    <property type="entry name" value="Beta-lactam-related"/>
</dbReference>
<dbReference type="SUPFAM" id="SSF52279">
    <property type="entry name" value="Beta-D-glucan exohydrolase, C-terminal domain"/>
    <property type="match status" value="1"/>
</dbReference>
<keyword evidence="6" id="KW-0732">Signal</keyword>
<feature type="domain" description="Beta-lactamase-related" evidence="7">
    <location>
        <begin position="589"/>
        <end position="946"/>
    </location>
</feature>
<dbReference type="Gene3D" id="3.40.50.1700">
    <property type="entry name" value="Glycoside hydrolase family 3 C-terminal domain"/>
    <property type="match status" value="1"/>
</dbReference>
<evidence type="ECO:0000256" key="3">
    <source>
        <dbReference type="ARBA" id="ARBA00012663"/>
    </source>
</evidence>
<dbReference type="PROSITE" id="PS00775">
    <property type="entry name" value="GLYCOSYL_HYDROL_F3"/>
    <property type="match status" value="1"/>
</dbReference>
<dbReference type="Gene3D" id="3.20.20.300">
    <property type="entry name" value="Glycoside hydrolase, family 3, N-terminal domain"/>
    <property type="match status" value="1"/>
</dbReference>
<dbReference type="GO" id="GO:0016787">
    <property type="term" value="F:hydrolase activity"/>
    <property type="evidence" value="ECO:0007669"/>
    <property type="project" value="UniProtKB-KW"/>
</dbReference>
<keyword evidence="10" id="KW-1185">Reference proteome</keyword>
<dbReference type="InterPro" id="IPR019800">
    <property type="entry name" value="Glyco_hydro_3_AS"/>
</dbReference>
<dbReference type="RefSeq" id="WP_168552227.1">
    <property type="nucleotide sequence ID" value="NZ_JAAWWL010000002.1"/>
</dbReference>
<evidence type="ECO:0000256" key="1">
    <source>
        <dbReference type="ARBA" id="ARBA00001231"/>
    </source>
</evidence>
<dbReference type="Gene3D" id="3.40.710.10">
    <property type="entry name" value="DD-peptidase/beta-lactamase superfamily"/>
    <property type="match status" value="1"/>
</dbReference>
<dbReference type="Pfam" id="PF00144">
    <property type="entry name" value="Beta-lactamase"/>
    <property type="match status" value="1"/>
</dbReference>
<dbReference type="InterPro" id="IPR017853">
    <property type="entry name" value="GH"/>
</dbReference>
<dbReference type="PANTHER" id="PTHR30480:SF13">
    <property type="entry name" value="BETA-HEXOSAMINIDASE"/>
    <property type="match status" value="1"/>
</dbReference>
<gene>
    <name evidence="9" type="ORF">HCU67_08575</name>
</gene>
<evidence type="ECO:0000256" key="4">
    <source>
        <dbReference type="ARBA" id="ARBA00022801"/>
    </source>
</evidence>